<keyword evidence="3" id="KW-1185">Reference proteome</keyword>
<dbReference type="EMBL" id="CP064781">
    <property type="protein sequence ID" value="QRJ62373.1"/>
    <property type="molecule type" value="Genomic_DNA"/>
</dbReference>
<reference evidence="2" key="1">
    <citation type="submission" date="2020-11" db="EMBL/GenBank/DDBJ databases">
        <title>Azospira restricta DSM 18626 genome sequence.</title>
        <authorList>
            <person name="Moe W.M."/>
        </authorList>
    </citation>
    <scope>NUCLEOTIDE SEQUENCE</scope>
    <source>
        <strain evidence="2">DSM 18626</strain>
    </source>
</reference>
<dbReference type="KEGG" id="ares:IWH25_11275"/>
<name>A0A974PWF5_9RHOO</name>
<dbReference type="AlphaFoldDB" id="A0A974PWF5"/>
<dbReference type="Pfam" id="PF10544">
    <property type="entry name" value="T5orf172"/>
    <property type="match status" value="1"/>
</dbReference>
<proteinExistence type="predicted"/>
<evidence type="ECO:0000313" key="3">
    <source>
        <dbReference type="Proteomes" id="UP000663444"/>
    </source>
</evidence>
<evidence type="ECO:0000313" key="2">
    <source>
        <dbReference type="EMBL" id="QRJ62373.1"/>
    </source>
</evidence>
<sequence length="189" mass="21283">MVIKLTRDERQFLCRYDIPLEGVLDARGQCRQEYQLVMKENGARVAITDSRCAAEGHRMRSRHGKCIQCDPSSIAFSKRYRDTGYVYLALSLSPKILIKIGSSKKKNLDLRAEELNSHKCGGRTNWKIVNAVLCLEAGRVENEIQAALKDYQVVLDYGSKSGASRELFKCHLLVAVDVFDEITGVNKAK</sequence>
<organism evidence="2 3">
    <name type="scientific">Azospira restricta</name>
    <dbReference type="NCBI Taxonomy" id="404405"/>
    <lineage>
        <taxon>Bacteria</taxon>
        <taxon>Pseudomonadati</taxon>
        <taxon>Pseudomonadota</taxon>
        <taxon>Betaproteobacteria</taxon>
        <taxon>Rhodocyclales</taxon>
        <taxon>Rhodocyclaceae</taxon>
        <taxon>Azospira</taxon>
    </lineage>
</organism>
<dbReference type="Proteomes" id="UP000663444">
    <property type="component" value="Chromosome"/>
</dbReference>
<gene>
    <name evidence="2" type="ORF">IWH25_11275</name>
</gene>
<evidence type="ECO:0000259" key="1">
    <source>
        <dbReference type="Pfam" id="PF10544"/>
    </source>
</evidence>
<dbReference type="InterPro" id="IPR018306">
    <property type="entry name" value="Phage_T5_Orf172_DNA-bd"/>
</dbReference>
<feature type="domain" description="Bacteriophage T5 Orf172 DNA-binding" evidence="1">
    <location>
        <begin position="84"/>
        <end position="182"/>
    </location>
</feature>
<dbReference type="RefSeq" id="WP_203385906.1">
    <property type="nucleotide sequence ID" value="NZ_CP064781.1"/>
</dbReference>
<accession>A0A974PWF5</accession>
<protein>
    <submittedName>
        <fullName evidence="2">GIY-YIG nuclease family protein</fullName>
    </submittedName>
</protein>